<proteinExistence type="predicted"/>
<comment type="caution">
    <text evidence="2">The sequence shown here is derived from an EMBL/GenBank/DDBJ whole genome shotgun (WGS) entry which is preliminary data.</text>
</comment>
<dbReference type="AlphaFoldDB" id="A0A8J3A199"/>
<evidence type="ECO:0000313" key="2">
    <source>
        <dbReference type="EMBL" id="GGH95535.1"/>
    </source>
</evidence>
<sequence length="119" mass="13548">MQDLAYLFSIGFSGSDLARALWIGLLFSLFASRKFPAWRVTIFAFVLDRVWPFLAMSFAGMGNDIVLDSIIATILRVPDDAAYYIIRYLGLMGLIYLGYHVRRFLHAGKPQEPTNAYPY</sequence>
<evidence type="ECO:0000313" key="3">
    <source>
        <dbReference type="EMBL" id="NHK27470.1"/>
    </source>
</evidence>
<evidence type="ECO:0000256" key="1">
    <source>
        <dbReference type="SAM" id="Phobius"/>
    </source>
</evidence>
<dbReference type="Proteomes" id="UP000818603">
    <property type="component" value="Unassembled WGS sequence"/>
</dbReference>
<dbReference type="Proteomes" id="UP000621856">
    <property type="component" value="Unassembled WGS sequence"/>
</dbReference>
<organism evidence="2 4">
    <name type="scientific">Aquisalinus luteolus</name>
    <dbReference type="NCBI Taxonomy" id="1566827"/>
    <lineage>
        <taxon>Bacteria</taxon>
        <taxon>Pseudomonadati</taxon>
        <taxon>Pseudomonadota</taxon>
        <taxon>Alphaproteobacteria</taxon>
        <taxon>Parvularculales</taxon>
        <taxon>Parvularculaceae</taxon>
        <taxon>Aquisalinus</taxon>
    </lineage>
</organism>
<reference evidence="2" key="1">
    <citation type="journal article" date="2014" name="Int. J. Syst. Evol. Microbiol.">
        <title>Complete genome sequence of Corynebacterium casei LMG S-19264T (=DSM 44701T), isolated from a smear-ripened cheese.</title>
        <authorList>
            <consortium name="US DOE Joint Genome Institute (JGI-PGF)"/>
            <person name="Walter F."/>
            <person name="Albersmeier A."/>
            <person name="Kalinowski J."/>
            <person name="Ruckert C."/>
        </authorList>
    </citation>
    <scope>NUCLEOTIDE SEQUENCE</scope>
    <source>
        <strain evidence="2">CGMCC 1.14984</strain>
    </source>
</reference>
<feature type="transmembrane region" description="Helical" evidence="1">
    <location>
        <begin position="81"/>
        <end position="99"/>
    </location>
</feature>
<dbReference type="EMBL" id="BMGZ01000001">
    <property type="protein sequence ID" value="GGH95535.1"/>
    <property type="molecule type" value="Genomic_DNA"/>
</dbReference>
<protein>
    <submittedName>
        <fullName evidence="2">Uncharacterized protein</fullName>
    </submittedName>
</protein>
<keyword evidence="5" id="KW-1185">Reference proteome</keyword>
<keyword evidence="1" id="KW-0472">Membrane</keyword>
<gene>
    <name evidence="3" type="ORF">FF098_006095</name>
    <name evidence="2" type="ORF">GCM10011355_12310</name>
</gene>
<accession>A0A8J3A199</accession>
<evidence type="ECO:0000313" key="5">
    <source>
        <dbReference type="Proteomes" id="UP000818603"/>
    </source>
</evidence>
<reference evidence="3 5" key="2">
    <citation type="submission" date="2020-02" db="EMBL/GenBank/DDBJ databases">
        <title>Genome sequence of Parvularcula flava strain NH6-79.</title>
        <authorList>
            <person name="Abdul Karim M.H."/>
            <person name="Lam M.Q."/>
            <person name="Chen S.J."/>
            <person name="Yahya A."/>
            <person name="Shahir S."/>
            <person name="Shamsir M.S."/>
            <person name="Chong C.S."/>
        </authorList>
    </citation>
    <scope>NUCLEOTIDE SEQUENCE [LARGE SCALE GENOMIC DNA]</scope>
    <source>
        <strain evidence="3 5">NH6-79</strain>
    </source>
</reference>
<name>A0A8J3A199_9PROT</name>
<dbReference type="RefSeq" id="WP_155138454.1">
    <property type="nucleotide sequence ID" value="NZ_BMGZ01000001.1"/>
</dbReference>
<evidence type="ECO:0000313" key="4">
    <source>
        <dbReference type="Proteomes" id="UP000621856"/>
    </source>
</evidence>
<keyword evidence="1" id="KW-1133">Transmembrane helix</keyword>
<feature type="transmembrane region" description="Helical" evidence="1">
    <location>
        <begin position="42"/>
        <end position="61"/>
    </location>
</feature>
<dbReference type="EMBL" id="VCJR02000001">
    <property type="protein sequence ID" value="NHK27470.1"/>
    <property type="molecule type" value="Genomic_DNA"/>
</dbReference>
<keyword evidence="1" id="KW-0812">Transmembrane</keyword>
<feature type="transmembrane region" description="Helical" evidence="1">
    <location>
        <begin position="6"/>
        <end position="30"/>
    </location>
</feature>
<reference evidence="2" key="3">
    <citation type="submission" date="2020-09" db="EMBL/GenBank/DDBJ databases">
        <authorList>
            <person name="Sun Q."/>
            <person name="Zhou Y."/>
        </authorList>
    </citation>
    <scope>NUCLEOTIDE SEQUENCE</scope>
    <source>
        <strain evidence="2">CGMCC 1.14984</strain>
    </source>
</reference>